<feature type="site" description="Increases nucleophilicity of active site Cys" evidence="8">
    <location>
        <position position="429"/>
    </location>
</feature>
<dbReference type="PANTHER" id="PTHR43873:SF1">
    <property type="entry name" value="COBYRINATE A,C-DIAMIDE SYNTHASE"/>
    <property type="match status" value="1"/>
</dbReference>
<dbReference type="NCBIfam" id="NF002204">
    <property type="entry name" value="PRK01077.1"/>
    <property type="match status" value="1"/>
</dbReference>
<dbReference type="Pfam" id="PF07685">
    <property type="entry name" value="GATase_3"/>
    <property type="match status" value="1"/>
</dbReference>
<dbReference type="GO" id="GO:0042242">
    <property type="term" value="F:cobyrinic acid a,c-diamide synthase activity"/>
    <property type="evidence" value="ECO:0007669"/>
    <property type="project" value="UniProtKB-UniRule"/>
</dbReference>
<dbReference type="PANTHER" id="PTHR43873">
    <property type="entry name" value="COBYRINATE A,C-DIAMIDE SYNTHASE"/>
    <property type="match status" value="1"/>
</dbReference>
<protein>
    <recommendedName>
        <fullName evidence="8">Cobyrinate a,c-diamide synthase</fullName>
        <ecNumber evidence="8">6.3.5.11</ecNumber>
    </recommendedName>
    <alternativeName>
        <fullName evidence="8">Cobyrinic acid a,c-diamide synthetase</fullName>
    </alternativeName>
</protein>
<evidence type="ECO:0000313" key="12">
    <source>
        <dbReference type="Proteomes" id="UP000309544"/>
    </source>
</evidence>
<feature type="domain" description="CobQ/CobB/MinD/ParA nucleotide binding" evidence="9">
    <location>
        <begin position="7"/>
        <end position="187"/>
    </location>
</feature>
<evidence type="ECO:0000256" key="1">
    <source>
        <dbReference type="ARBA" id="ARBA00001946"/>
    </source>
</evidence>
<evidence type="ECO:0000256" key="5">
    <source>
        <dbReference type="ARBA" id="ARBA00022840"/>
    </source>
</evidence>
<dbReference type="NCBIfam" id="TIGR00379">
    <property type="entry name" value="cobB"/>
    <property type="match status" value="1"/>
</dbReference>
<proteinExistence type="inferred from homology"/>
<comment type="similarity">
    <text evidence="8">Belongs to the CobB/CbiA family.</text>
</comment>
<name>A0A5C4RZ36_PROVB</name>
<evidence type="ECO:0000259" key="10">
    <source>
        <dbReference type="Pfam" id="PF07685"/>
    </source>
</evidence>
<accession>A0A5C4RZ36</accession>
<keyword evidence="4 8" id="KW-0547">Nucleotide-binding</keyword>
<dbReference type="SUPFAM" id="SSF52317">
    <property type="entry name" value="Class I glutamine amidotransferase-like"/>
    <property type="match status" value="1"/>
</dbReference>
<dbReference type="InterPro" id="IPR002586">
    <property type="entry name" value="CobQ/CobB/MinD/ParA_Nub-bd_dom"/>
</dbReference>
<dbReference type="Gene3D" id="3.40.50.880">
    <property type="match status" value="1"/>
</dbReference>
<evidence type="ECO:0000256" key="7">
    <source>
        <dbReference type="ARBA" id="ARBA00022962"/>
    </source>
</evidence>
<comment type="caution">
    <text evidence="11">The sequence shown here is derived from an EMBL/GenBank/DDBJ whole genome shotgun (WGS) entry which is preliminary data.</text>
</comment>
<dbReference type="EC" id="6.3.5.11" evidence="8"/>
<evidence type="ECO:0000256" key="6">
    <source>
        <dbReference type="ARBA" id="ARBA00022842"/>
    </source>
</evidence>
<organism evidence="11 12">
    <name type="scientific">Prosthecochloris vibrioformis</name>
    <name type="common">Chlorobium vibrioforme</name>
    <dbReference type="NCBI Taxonomy" id="1098"/>
    <lineage>
        <taxon>Bacteria</taxon>
        <taxon>Pseudomonadati</taxon>
        <taxon>Chlorobiota</taxon>
        <taxon>Chlorobiia</taxon>
        <taxon>Chlorobiales</taxon>
        <taxon>Chlorobiaceae</taxon>
        <taxon>Prosthecochloris</taxon>
    </lineage>
</organism>
<dbReference type="CDD" id="cd03130">
    <property type="entry name" value="GATase1_CobB"/>
    <property type="match status" value="1"/>
</dbReference>
<evidence type="ECO:0000259" key="9">
    <source>
        <dbReference type="Pfam" id="PF01656"/>
    </source>
</evidence>
<keyword evidence="3 8" id="KW-0436">Ligase</keyword>
<keyword evidence="5 8" id="KW-0067">ATP-binding</keyword>
<dbReference type="InterPro" id="IPR027417">
    <property type="entry name" value="P-loop_NTPase"/>
</dbReference>
<dbReference type="PROSITE" id="PS51274">
    <property type="entry name" value="GATASE_COBBQ"/>
    <property type="match status" value="1"/>
</dbReference>
<comment type="miscellaneous">
    <text evidence="8">The a and c carboxylates of cobyrinate are activated for nucleophilic attack via formation of a phosphorylated intermediate by ATP. CbiA catalyzes first the amidation of the c-carboxylate, and then that of the a-carboxylate.</text>
</comment>
<dbReference type="InterPro" id="IPR011698">
    <property type="entry name" value="GATase_3"/>
</dbReference>
<gene>
    <name evidence="8" type="primary">cbiA</name>
    <name evidence="11" type="ORF">FGF68_07845</name>
</gene>
<keyword evidence="12" id="KW-1185">Reference proteome</keyword>
<dbReference type="GO" id="GO:0005524">
    <property type="term" value="F:ATP binding"/>
    <property type="evidence" value="ECO:0007669"/>
    <property type="project" value="UniProtKB-UniRule"/>
</dbReference>
<dbReference type="InterPro" id="IPR029062">
    <property type="entry name" value="Class_I_gatase-like"/>
</dbReference>
<evidence type="ECO:0000256" key="8">
    <source>
        <dbReference type="HAMAP-Rule" id="MF_00027"/>
    </source>
</evidence>
<dbReference type="EMBL" id="VDCI01000006">
    <property type="protein sequence ID" value="TNJ36374.1"/>
    <property type="molecule type" value="Genomic_DNA"/>
</dbReference>
<dbReference type="RefSeq" id="WP_068866140.1">
    <property type="nucleotide sequence ID" value="NZ_VDCI01000006.1"/>
</dbReference>
<comment type="cofactor">
    <cofactor evidence="1 8">
        <name>Mg(2+)</name>
        <dbReference type="ChEBI" id="CHEBI:18420"/>
    </cofactor>
</comment>
<dbReference type="Proteomes" id="UP000309544">
    <property type="component" value="Unassembled WGS sequence"/>
</dbReference>
<reference evidence="11 12" key="1">
    <citation type="submission" date="2019-05" db="EMBL/GenBank/DDBJ databases">
        <title>Draft Whole-Genome sequence of the green sulfur bacterium Prosthecochloris vibrioformis DSM 260.</title>
        <authorList>
            <person name="Meyer T.E."/>
            <person name="Kyndt J.A."/>
        </authorList>
    </citation>
    <scope>NUCLEOTIDE SEQUENCE [LARGE SCALE GENOMIC DNA]</scope>
    <source>
        <strain evidence="11 12">DSM 260</strain>
    </source>
</reference>
<dbReference type="HAMAP" id="MF_00027">
    <property type="entry name" value="CobB_CbiA"/>
    <property type="match status" value="1"/>
</dbReference>
<dbReference type="SUPFAM" id="SSF52540">
    <property type="entry name" value="P-loop containing nucleoside triphosphate hydrolases"/>
    <property type="match status" value="1"/>
</dbReference>
<comment type="pathway">
    <text evidence="8">Cofactor biosynthesis; adenosylcobalamin biosynthesis; cob(II)yrinate a,c-diamide from sirohydrochlorin (anaerobic route): step 10/10.</text>
</comment>
<dbReference type="GO" id="GO:0009236">
    <property type="term" value="P:cobalamin biosynthetic process"/>
    <property type="evidence" value="ECO:0007669"/>
    <property type="project" value="UniProtKB-UniRule"/>
</dbReference>
<comment type="catalytic activity">
    <reaction evidence="8">
        <text>cob(II)yrinate + 2 L-glutamine + 2 ATP + 2 H2O = cob(II)yrinate a,c diamide + 2 L-glutamate + 2 ADP + 2 phosphate + 2 H(+)</text>
        <dbReference type="Rhea" id="RHEA:26289"/>
        <dbReference type="ChEBI" id="CHEBI:15377"/>
        <dbReference type="ChEBI" id="CHEBI:15378"/>
        <dbReference type="ChEBI" id="CHEBI:29985"/>
        <dbReference type="ChEBI" id="CHEBI:30616"/>
        <dbReference type="ChEBI" id="CHEBI:43474"/>
        <dbReference type="ChEBI" id="CHEBI:58359"/>
        <dbReference type="ChEBI" id="CHEBI:58537"/>
        <dbReference type="ChEBI" id="CHEBI:58894"/>
        <dbReference type="ChEBI" id="CHEBI:456216"/>
        <dbReference type="EC" id="6.3.5.11"/>
    </reaction>
</comment>
<keyword evidence="6 8" id="KW-0460">Magnesium</keyword>
<comment type="function">
    <text evidence="8">Catalyzes the ATP-dependent amidation of the two carboxylate groups at positions a and c of cobyrinate, using either L-glutamine or ammonia as the nitrogen source.</text>
</comment>
<evidence type="ECO:0000313" key="11">
    <source>
        <dbReference type="EMBL" id="TNJ36374.1"/>
    </source>
</evidence>
<evidence type="ECO:0000256" key="3">
    <source>
        <dbReference type="ARBA" id="ARBA00022598"/>
    </source>
</evidence>
<keyword evidence="2 8" id="KW-0169">Cobalamin biosynthesis</keyword>
<evidence type="ECO:0000256" key="4">
    <source>
        <dbReference type="ARBA" id="ARBA00022741"/>
    </source>
</evidence>
<comment type="domain">
    <text evidence="8">Comprises of two domains. The C-terminal domain contains the binding site for glutamine and catalyzes the hydrolysis of this substrate to glutamate and ammonia. The N-terminal domain is anticipated to bind ATP and cobyrinate and catalyzes the ultimate synthesis of the diamide product. The ammonia produced via the glutaminase domain is probably translocated to the adjacent domain via a molecular tunnel, where it reacts with an activated intermediate.</text>
</comment>
<dbReference type="Pfam" id="PF01656">
    <property type="entry name" value="CbiA"/>
    <property type="match status" value="1"/>
</dbReference>
<dbReference type="Gene3D" id="3.40.50.300">
    <property type="entry name" value="P-loop containing nucleotide triphosphate hydrolases"/>
    <property type="match status" value="1"/>
</dbReference>
<feature type="active site" description="Nucleophile" evidence="8">
    <location>
        <position position="330"/>
    </location>
</feature>
<dbReference type="AlphaFoldDB" id="A0A5C4RZ36"/>
<feature type="domain" description="CobB/CobQ-like glutamine amidotransferase" evidence="10">
    <location>
        <begin position="250"/>
        <end position="435"/>
    </location>
</feature>
<dbReference type="InterPro" id="IPR004484">
    <property type="entry name" value="CbiA/CobB_synth"/>
</dbReference>
<keyword evidence="7 8" id="KW-0315">Glutamine amidotransferase</keyword>
<sequence length="450" mass="49364">MPSHAFLIAAPSSGSGKTTVTLALLRLLRDRGMEVQPFKCGPDYLDARLHSLAASSPDKARPGINLDTFMASEGHVRELFHRKTKGCDAAVIEGVMGLFDGAHKSEGSSAAIARLLEVPVVLVVDAKGTAYSAAPLLHGFRTFDPQLQVRGVIFNRVNTASHYDFLCDAARDAGVEPLGYVPRNEAMLLSERYLGLDTSQDSGQEEAVKAMAAHIAATVDIERLLEIAQVELPAPAPGQPQPSSSRRKVIAVARDEAFSFLYEENLDALRQCGEIRFFSPLADRELPDADMLYLAGGYPELHAAELSSNTAMLEAVAAFSRKGGVVYAECGGMMYLGAAMLSRDGKRFPMCGVLDLDTSIAEPRLHLGYRKVRMHKPAFPRELRGHEFHYSCITRQGNIENVATVTTARDKQVTTAIFRWKHVFASYIHLYWGEHREFPQFLLEEAGVDA</sequence>
<evidence type="ECO:0000256" key="2">
    <source>
        <dbReference type="ARBA" id="ARBA00022573"/>
    </source>
</evidence>
<dbReference type="UniPathway" id="UPA00148">
    <property type="reaction ID" value="UER00231"/>
</dbReference>